<feature type="non-terminal residue" evidence="1">
    <location>
        <position position="1"/>
    </location>
</feature>
<keyword evidence="2" id="KW-1185">Reference proteome</keyword>
<dbReference type="EMBL" id="BTRK01000002">
    <property type="protein sequence ID" value="GMR39624.1"/>
    <property type="molecule type" value="Genomic_DNA"/>
</dbReference>
<sequence>IDNNRTLLILLSWLQTSSPHPLLETSYWLIAASSRIHPCRDAVRVAPPTSRRSQGRGRSLRAFGTVSRLESCLPPSVSRTPCATASLRCPLFSTTLDTSFNDPLGKLSCEVARHAARLTILRTTKAASSGLHLEYHLGGSSAKATLAART</sequence>
<comment type="caution">
    <text evidence="1">The sequence shown here is derived from an EMBL/GenBank/DDBJ whole genome shotgun (WGS) entry which is preliminary data.</text>
</comment>
<evidence type="ECO:0000313" key="2">
    <source>
        <dbReference type="Proteomes" id="UP001328107"/>
    </source>
</evidence>
<organism evidence="1 2">
    <name type="scientific">Pristionchus mayeri</name>
    <dbReference type="NCBI Taxonomy" id="1317129"/>
    <lineage>
        <taxon>Eukaryota</taxon>
        <taxon>Metazoa</taxon>
        <taxon>Ecdysozoa</taxon>
        <taxon>Nematoda</taxon>
        <taxon>Chromadorea</taxon>
        <taxon>Rhabditida</taxon>
        <taxon>Rhabditina</taxon>
        <taxon>Diplogasteromorpha</taxon>
        <taxon>Diplogasteroidea</taxon>
        <taxon>Neodiplogasteridae</taxon>
        <taxon>Pristionchus</taxon>
    </lineage>
</organism>
<dbReference type="AlphaFoldDB" id="A0AAN4ZGQ0"/>
<proteinExistence type="predicted"/>
<accession>A0AAN4ZGQ0</accession>
<reference evidence="2" key="1">
    <citation type="submission" date="2022-10" db="EMBL/GenBank/DDBJ databases">
        <title>Genome assembly of Pristionchus species.</title>
        <authorList>
            <person name="Yoshida K."/>
            <person name="Sommer R.J."/>
        </authorList>
    </citation>
    <scope>NUCLEOTIDE SEQUENCE [LARGE SCALE GENOMIC DNA]</scope>
    <source>
        <strain evidence="2">RS5460</strain>
    </source>
</reference>
<gene>
    <name evidence="1" type="ORF">PMAYCL1PPCAC_09819</name>
</gene>
<protein>
    <submittedName>
        <fullName evidence="1">Uncharacterized protein</fullName>
    </submittedName>
</protein>
<name>A0AAN4ZGQ0_9BILA</name>
<evidence type="ECO:0000313" key="1">
    <source>
        <dbReference type="EMBL" id="GMR39624.1"/>
    </source>
</evidence>
<dbReference type="Proteomes" id="UP001328107">
    <property type="component" value="Unassembled WGS sequence"/>
</dbReference>